<dbReference type="Proteomes" id="UP000799118">
    <property type="component" value="Unassembled WGS sequence"/>
</dbReference>
<evidence type="ECO:0000313" key="3">
    <source>
        <dbReference type="Proteomes" id="UP000799118"/>
    </source>
</evidence>
<gene>
    <name evidence="2" type="ORF">BT96DRAFT_1006361</name>
</gene>
<dbReference type="OrthoDB" id="3248060at2759"/>
<evidence type="ECO:0000256" key="1">
    <source>
        <dbReference type="SAM" id="MobiDB-lite"/>
    </source>
</evidence>
<sequence length="490" mass="54740">MSMEASSSTSDASQELKKLLEIIGPEVLKEYRQTVFPPEILQMYPEFCPLDKPLDWVKLDNIKLWYFQHLLTRQSTQLASSTQSPAPLLTPTSKIAFKSSKRAHSTLPAQLSVKQEEQETKSIVTKSSKRKRPGTDTATAIEVEDSSDDESHPCKTQRSSTRKGKMKGDRIMITCQASCDSIEYYLEPLSCWPVLHEGIIAHIIDMNEVPESKWPMEKGKPISMHSLVMKADQDSWGNGTYGSTKPGSATSVQLLDNVKCQVAHLKCQGSYICDQFDVSVLHPHFDDVDMDSKQALWEAECQQNKAESSSVLTILAAFYRDIMSTTCDHLKADGDVCGGLAVLCPLKECNFDGQTFFIGCANFAGSKDTKHQFTTILRNINCDLLKKLFQNKGQFPEAVLTKYQHNMPSNVCYNMVSPRNHWGKGLCCVFSRKEHDDKHLKPGARYIQKILSTSSDTGNIIVLMLPGLAELLHEAQTTLHDNTYKGVSGD</sequence>
<protein>
    <submittedName>
        <fullName evidence="2">Uncharacterized protein</fullName>
    </submittedName>
</protein>
<organism evidence="2 3">
    <name type="scientific">Gymnopus androsaceus JB14</name>
    <dbReference type="NCBI Taxonomy" id="1447944"/>
    <lineage>
        <taxon>Eukaryota</taxon>
        <taxon>Fungi</taxon>
        <taxon>Dikarya</taxon>
        <taxon>Basidiomycota</taxon>
        <taxon>Agaricomycotina</taxon>
        <taxon>Agaricomycetes</taxon>
        <taxon>Agaricomycetidae</taxon>
        <taxon>Agaricales</taxon>
        <taxon>Marasmiineae</taxon>
        <taxon>Omphalotaceae</taxon>
        <taxon>Gymnopus</taxon>
    </lineage>
</organism>
<feature type="region of interest" description="Disordered" evidence="1">
    <location>
        <begin position="112"/>
        <end position="165"/>
    </location>
</feature>
<name>A0A6A4GLF4_9AGAR</name>
<keyword evidence="3" id="KW-1185">Reference proteome</keyword>
<dbReference type="AlphaFoldDB" id="A0A6A4GLF4"/>
<proteinExistence type="predicted"/>
<evidence type="ECO:0000313" key="2">
    <source>
        <dbReference type="EMBL" id="KAE9386170.1"/>
    </source>
</evidence>
<dbReference type="EMBL" id="ML769906">
    <property type="protein sequence ID" value="KAE9386170.1"/>
    <property type="molecule type" value="Genomic_DNA"/>
</dbReference>
<accession>A0A6A4GLF4</accession>
<reference evidence="2" key="1">
    <citation type="journal article" date="2019" name="Environ. Microbiol.">
        <title>Fungal ecological strategies reflected in gene transcription - a case study of two litter decomposers.</title>
        <authorList>
            <person name="Barbi F."/>
            <person name="Kohler A."/>
            <person name="Barry K."/>
            <person name="Baskaran P."/>
            <person name="Daum C."/>
            <person name="Fauchery L."/>
            <person name="Ihrmark K."/>
            <person name="Kuo A."/>
            <person name="LaButti K."/>
            <person name="Lipzen A."/>
            <person name="Morin E."/>
            <person name="Grigoriev I.V."/>
            <person name="Henrissat B."/>
            <person name="Lindahl B."/>
            <person name="Martin F."/>
        </authorList>
    </citation>
    <scope>NUCLEOTIDE SEQUENCE</scope>
    <source>
        <strain evidence="2">JB14</strain>
    </source>
</reference>